<organism evidence="2 3">
    <name type="scientific">Pampusana beccarii</name>
    <name type="common">Western bronze ground-dove</name>
    <dbReference type="NCBI Taxonomy" id="2953425"/>
    <lineage>
        <taxon>Eukaryota</taxon>
        <taxon>Metazoa</taxon>
        <taxon>Chordata</taxon>
        <taxon>Craniata</taxon>
        <taxon>Vertebrata</taxon>
        <taxon>Euteleostomi</taxon>
        <taxon>Archelosauria</taxon>
        <taxon>Archosauria</taxon>
        <taxon>Dinosauria</taxon>
        <taxon>Saurischia</taxon>
        <taxon>Theropoda</taxon>
        <taxon>Coelurosauria</taxon>
        <taxon>Aves</taxon>
        <taxon>Neognathae</taxon>
        <taxon>Neoaves</taxon>
        <taxon>Columbimorphae</taxon>
        <taxon>Columbiformes</taxon>
        <taxon>Columbidae</taxon>
        <taxon>Pampusana</taxon>
    </lineage>
</organism>
<sequence length="371" mass="40948">GMNTLLHAPIQALAQQTEWHDVDNGIQRTNRFDTTLIFSDENEMDMTASHTAVITRNQRNNQADETEKIDITSFLAGLNSNNEKAETSKEFNFFSDPSDHPCPSFEQKKDATTAKKINFNDFLISLKSNKKAPSSIEQPEKENGFFVPSQVSEDMARSSVEFVYSRESPETCNVTQTFRGQDDGMEMTNCQTPAAQAAARTISAIPGSISSETVFRGDKTVVFSRCDEMEITGNYTDVIYSDSTKEMNNCPISDREEKTHPMKAVTKGLATHVGSEGDFSTGKTVSSAEDFRNPPSVSALQPGRNEEPFLARMAEPQRGRAPLPSFLEKSVVFPSGENMDLTGNCAVMAPDHNINPVISERKAVPGYLVED</sequence>
<comment type="caution">
    <text evidence="2">The sequence shown here is derived from an EMBL/GenBank/DDBJ whole genome shotgun (WGS) entry which is preliminary data.</text>
</comment>
<accession>A0A7L4FQP5</accession>
<dbReference type="PANTHER" id="PTHR16520:SF3">
    <property type="entry name" value="KINETOCHORE SCAFFOLD 1"/>
    <property type="match status" value="1"/>
</dbReference>
<evidence type="ECO:0000313" key="3">
    <source>
        <dbReference type="Proteomes" id="UP000541332"/>
    </source>
</evidence>
<dbReference type="InterPro" id="IPR043651">
    <property type="entry name" value="KNL1_MELT_rpt"/>
</dbReference>
<feature type="region of interest" description="Disordered" evidence="1">
    <location>
        <begin position="273"/>
        <end position="303"/>
    </location>
</feature>
<protein>
    <submittedName>
        <fullName evidence="2">KNL1 protein</fullName>
    </submittedName>
</protein>
<dbReference type="EMBL" id="VWYH01006445">
    <property type="protein sequence ID" value="NXW89255.1"/>
    <property type="molecule type" value="Genomic_DNA"/>
</dbReference>
<gene>
    <name evidence="2" type="primary">Knl1_1</name>
    <name evidence="2" type="ORF">ALOBEC_R06215</name>
</gene>
<proteinExistence type="predicted"/>
<dbReference type="GO" id="GO:0034501">
    <property type="term" value="P:protein localization to kinetochore"/>
    <property type="evidence" value="ECO:0007669"/>
    <property type="project" value="InterPro"/>
</dbReference>
<feature type="non-terminal residue" evidence="2">
    <location>
        <position position="1"/>
    </location>
</feature>
<feature type="non-terminal residue" evidence="2">
    <location>
        <position position="371"/>
    </location>
</feature>
<reference evidence="2 3" key="1">
    <citation type="submission" date="2020-02" db="EMBL/GenBank/DDBJ databases">
        <title>Bird 10,000 Genomes (B10K) Project - Family phase.</title>
        <authorList>
            <person name="Zhang G."/>
        </authorList>
    </citation>
    <scope>NUCLEOTIDE SEQUENCE [LARGE SCALE GENOMIC DNA]</scope>
    <source>
        <strain evidence="2">B10K-DU-006-06</strain>
    </source>
</reference>
<evidence type="ECO:0000313" key="2">
    <source>
        <dbReference type="EMBL" id="NXW89255.1"/>
    </source>
</evidence>
<dbReference type="PANTHER" id="PTHR16520">
    <property type="entry name" value="KINETOCHORE SCAFFOLD 1"/>
    <property type="match status" value="1"/>
</dbReference>
<dbReference type="GO" id="GO:0005634">
    <property type="term" value="C:nucleus"/>
    <property type="evidence" value="ECO:0007669"/>
    <property type="project" value="TreeGrafter"/>
</dbReference>
<dbReference type="Proteomes" id="UP000541332">
    <property type="component" value="Unassembled WGS sequence"/>
</dbReference>
<dbReference type="AlphaFoldDB" id="A0A7L4FQP5"/>
<dbReference type="GO" id="GO:0008608">
    <property type="term" value="P:attachment of spindle microtubules to kinetochore"/>
    <property type="evidence" value="ECO:0007669"/>
    <property type="project" value="InterPro"/>
</dbReference>
<evidence type="ECO:0000256" key="1">
    <source>
        <dbReference type="SAM" id="MobiDB-lite"/>
    </source>
</evidence>
<dbReference type="GO" id="GO:0051301">
    <property type="term" value="P:cell division"/>
    <property type="evidence" value="ECO:0007669"/>
    <property type="project" value="InterPro"/>
</dbReference>
<dbReference type="Pfam" id="PF19221">
    <property type="entry name" value="MELT"/>
    <property type="match status" value="4"/>
</dbReference>
<name>A0A7L4FQP5_9COLU</name>
<dbReference type="OrthoDB" id="6132334at2759"/>
<keyword evidence="3" id="KW-1185">Reference proteome</keyword>
<dbReference type="InterPro" id="IPR037388">
    <property type="entry name" value="Blinkin"/>
</dbReference>